<sequence length="74" mass="8159">MDTSTIDAGVIAEKLANEISPHPPQWVIDLYAATLVPKHGFARTGDEIKQAQKEFFESRQAIIAALSTYRSRSA</sequence>
<dbReference type="Proteomes" id="UP000001930">
    <property type="component" value="Chromosome II"/>
</dbReference>
<dbReference type="EMBL" id="CP000085">
    <property type="protein sequence ID" value="ABC36111.1"/>
    <property type="molecule type" value="Genomic_DNA"/>
</dbReference>
<dbReference type="GeneID" id="45118928"/>
<dbReference type="HOGENOM" id="CLU_2680694_0_0_4"/>
<gene>
    <name evidence="1" type="ordered locus">BTH_II1483</name>
</gene>
<dbReference type="RefSeq" id="WP_011401289.1">
    <property type="nucleotide sequence ID" value="NC_007650.1"/>
</dbReference>
<organism evidence="1 2">
    <name type="scientific">Burkholderia thailandensis (strain ATCC 700388 / DSM 13276 / CCUG 48851 / CIP 106301 / E264)</name>
    <dbReference type="NCBI Taxonomy" id="271848"/>
    <lineage>
        <taxon>Bacteria</taxon>
        <taxon>Pseudomonadati</taxon>
        <taxon>Pseudomonadota</taxon>
        <taxon>Betaproteobacteria</taxon>
        <taxon>Burkholderiales</taxon>
        <taxon>Burkholderiaceae</taxon>
        <taxon>Burkholderia</taxon>
        <taxon>pseudomallei group</taxon>
    </lineage>
</organism>
<reference evidence="1 2" key="1">
    <citation type="journal article" date="2005" name="BMC Genomics">
        <title>Bacterial genome adaptation to niches: divergence of the potential virulence genes in three Burkholderia species of different survival strategies.</title>
        <authorList>
            <person name="Kim H.S."/>
            <person name="Schell M.A."/>
            <person name="Yu Y."/>
            <person name="Ulrich R.L."/>
            <person name="Sarria S.H."/>
            <person name="Nierman W.C."/>
            <person name="DeShazer D."/>
        </authorList>
    </citation>
    <scope>NUCLEOTIDE SEQUENCE [LARGE SCALE GENOMIC DNA]</scope>
    <source>
        <strain evidence="2">ATCC 700388 / DSM 13276 / CCUG 48851 / CIP 106301 / E264</strain>
    </source>
</reference>
<evidence type="ECO:0000313" key="1">
    <source>
        <dbReference type="EMBL" id="ABC36111.1"/>
    </source>
</evidence>
<proteinExistence type="predicted"/>
<name>Q2T570_BURTA</name>
<dbReference type="KEGG" id="bte:BTH_II1483"/>
<accession>Q2T570</accession>
<protein>
    <submittedName>
        <fullName evidence="1">Uncharacterized protein</fullName>
    </submittedName>
</protein>
<keyword evidence="2" id="KW-1185">Reference proteome</keyword>
<evidence type="ECO:0000313" key="2">
    <source>
        <dbReference type="Proteomes" id="UP000001930"/>
    </source>
</evidence>
<dbReference type="AlphaFoldDB" id="Q2T570"/>